<name>A0ABZ2HUW0_9HYPH</name>
<reference evidence="2 3" key="1">
    <citation type="submission" date="2024-02" db="EMBL/GenBank/DDBJ databases">
        <title>Complete genome sequence of Pelagibacterium nitratireducens ZH15.</title>
        <authorList>
            <person name="Zhao L.H."/>
        </authorList>
    </citation>
    <scope>NUCLEOTIDE SEQUENCE [LARGE SCALE GENOMIC DNA]</scope>
    <source>
        <strain evidence="2 3">ZH15</strain>
    </source>
</reference>
<keyword evidence="3" id="KW-1185">Reference proteome</keyword>
<gene>
    <name evidence="2" type="ORF">V6617_10205</name>
</gene>
<keyword evidence="1" id="KW-0472">Membrane</keyword>
<proteinExistence type="predicted"/>
<sequence>MPTFGWLVKRTYLYVIIFMIGACTGIALLILFPGVAVPMPKPIDFPLTNLTAQLMMASAAWLAIPITAASVGIGLYSLFLIRENLIEARKISHEAVRSADAAEKAVAEAAIMAEVTETMGRKQVRAYLGVRNVVIAREMSLSDRERGIFLSCEVFNSGRTPARIASVTAKVTVMPRSAQNWVGPETAYFERTYPLSNIPADDTEQFDKELEGFHLSPECVAACELNGATFRAELAVHYTDVFGDRHENPDDTVEYHLHKSKPWTPPTKMNRTLIRYDRSQL</sequence>
<organism evidence="2 3">
    <name type="scientific">Pelagibacterium nitratireducens</name>
    <dbReference type="NCBI Taxonomy" id="1046114"/>
    <lineage>
        <taxon>Bacteria</taxon>
        <taxon>Pseudomonadati</taxon>
        <taxon>Pseudomonadota</taxon>
        <taxon>Alphaproteobacteria</taxon>
        <taxon>Hyphomicrobiales</taxon>
        <taxon>Devosiaceae</taxon>
        <taxon>Pelagibacterium</taxon>
    </lineage>
</organism>
<keyword evidence="1" id="KW-1133">Transmembrane helix</keyword>
<protein>
    <submittedName>
        <fullName evidence="2">Uncharacterized protein</fullName>
    </submittedName>
</protein>
<evidence type="ECO:0000313" key="2">
    <source>
        <dbReference type="EMBL" id="WWT31407.1"/>
    </source>
</evidence>
<evidence type="ECO:0000256" key="1">
    <source>
        <dbReference type="SAM" id="Phobius"/>
    </source>
</evidence>
<evidence type="ECO:0000313" key="3">
    <source>
        <dbReference type="Proteomes" id="UP001369958"/>
    </source>
</evidence>
<dbReference type="Proteomes" id="UP001369958">
    <property type="component" value="Chromosome"/>
</dbReference>
<keyword evidence="1" id="KW-0812">Transmembrane</keyword>
<feature type="transmembrane region" description="Helical" evidence="1">
    <location>
        <begin position="59"/>
        <end position="81"/>
    </location>
</feature>
<accession>A0ABZ2HUW0</accession>
<feature type="transmembrane region" description="Helical" evidence="1">
    <location>
        <begin position="12"/>
        <end position="39"/>
    </location>
</feature>
<dbReference type="EMBL" id="CP146275">
    <property type="protein sequence ID" value="WWT31407.1"/>
    <property type="molecule type" value="Genomic_DNA"/>
</dbReference>
<dbReference type="RefSeq" id="WP_338606877.1">
    <property type="nucleotide sequence ID" value="NZ_CP146275.1"/>
</dbReference>